<dbReference type="SUPFAM" id="SSF63446">
    <property type="entry name" value="Type I dockerin domain"/>
    <property type="match status" value="1"/>
</dbReference>
<accession>A0A1K1PCL3</accession>
<evidence type="ECO:0000313" key="2">
    <source>
        <dbReference type="EMBL" id="SFW45538.1"/>
    </source>
</evidence>
<sequence>PKFFVEKESSKRLEPYSIAIKNVDPATVTFTLDNADEVSRASDEDGKAVFTFRSRKSGEAHVAVSYEFDGEIRQNQFTFNILDEEYEEETAQNTNVKGDANCDGIVDMSDVVLIMQALANPNKYGVNGTNELHITQQGVDNGDVDSAIKGLTVSDALKIQRYLLGGIKTL</sequence>
<dbReference type="InterPro" id="IPR016134">
    <property type="entry name" value="Dockerin_dom"/>
</dbReference>
<dbReference type="PROSITE" id="PS51766">
    <property type="entry name" value="DOCKERIN"/>
    <property type="match status" value="1"/>
</dbReference>
<reference evidence="2 3" key="1">
    <citation type="submission" date="2016-11" db="EMBL/GenBank/DDBJ databases">
        <authorList>
            <person name="Jaros S."/>
            <person name="Januszkiewicz K."/>
            <person name="Wedrychowicz H."/>
        </authorList>
    </citation>
    <scope>NUCLEOTIDE SEQUENCE [LARGE SCALE GENOMIC DNA]</scope>
    <source>
        <strain evidence="2 3">YL228</strain>
    </source>
</reference>
<dbReference type="RefSeq" id="WP_207646765.1">
    <property type="nucleotide sequence ID" value="NZ_FPIP01000008.1"/>
</dbReference>
<name>A0A1K1PCL3_RUMFL</name>
<organism evidence="2 3">
    <name type="scientific">Ruminococcus flavefaciens</name>
    <dbReference type="NCBI Taxonomy" id="1265"/>
    <lineage>
        <taxon>Bacteria</taxon>
        <taxon>Bacillati</taxon>
        <taxon>Bacillota</taxon>
        <taxon>Clostridia</taxon>
        <taxon>Eubacteriales</taxon>
        <taxon>Oscillospiraceae</taxon>
        <taxon>Ruminococcus</taxon>
    </lineage>
</organism>
<dbReference type="Gene3D" id="1.10.1330.10">
    <property type="entry name" value="Dockerin domain"/>
    <property type="match status" value="1"/>
</dbReference>
<feature type="non-terminal residue" evidence="2">
    <location>
        <position position="1"/>
    </location>
</feature>
<dbReference type="InterPro" id="IPR018247">
    <property type="entry name" value="EF_Hand_1_Ca_BS"/>
</dbReference>
<dbReference type="AlphaFoldDB" id="A0A1K1PCL3"/>
<evidence type="ECO:0000313" key="3">
    <source>
        <dbReference type="Proteomes" id="UP000183461"/>
    </source>
</evidence>
<dbReference type="EMBL" id="FPIP01000008">
    <property type="protein sequence ID" value="SFW45538.1"/>
    <property type="molecule type" value="Genomic_DNA"/>
</dbReference>
<evidence type="ECO:0000259" key="1">
    <source>
        <dbReference type="PROSITE" id="PS51766"/>
    </source>
</evidence>
<dbReference type="CDD" id="cd14256">
    <property type="entry name" value="Dockerin_I"/>
    <property type="match status" value="1"/>
</dbReference>
<dbReference type="PROSITE" id="PS00018">
    <property type="entry name" value="EF_HAND_1"/>
    <property type="match status" value="1"/>
</dbReference>
<proteinExistence type="predicted"/>
<feature type="domain" description="Dockerin" evidence="1">
    <location>
        <begin position="93"/>
        <end position="170"/>
    </location>
</feature>
<dbReference type="Proteomes" id="UP000183461">
    <property type="component" value="Unassembled WGS sequence"/>
</dbReference>
<gene>
    <name evidence="2" type="ORF">SAMN02910280_2670</name>
</gene>
<dbReference type="InterPro" id="IPR036439">
    <property type="entry name" value="Dockerin_dom_sf"/>
</dbReference>
<protein>
    <recommendedName>
        <fullName evidence="1">Dockerin domain-containing protein</fullName>
    </recommendedName>
</protein>
<dbReference type="GO" id="GO:0000272">
    <property type="term" value="P:polysaccharide catabolic process"/>
    <property type="evidence" value="ECO:0007669"/>
    <property type="project" value="InterPro"/>
</dbReference>